<comment type="caution">
    <text evidence="4">The sequence shown here is derived from an EMBL/GenBank/DDBJ whole genome shotgun (WGS) entry which is preliminary data.</text>
</comment>
<sequence length="167" mass="19630">MRIPSHYEKPSWQRFFAGMVIGALLSWSVFLFIYGVNQDKQSLRIKEQQNDIAELKRDKQIYQEDYKKLNKENQEKITVQSIRIKLINGKKFNLQDYMINNIERDIADDLAHILAKDLETASTSIPLMERIIEVKPFSFDDKQYKLAVTKIVITPNVYIEVKISFAK</sequence>
<dbReference type="RefSeq" id="WP_066232048.1">
    <property type="nucleotide sequence ID" value="NZ_JARTFQ010000007.1"/>
</dbReference>
<reference evidence="4 5" key="1">
    <citation type="submission" date="2023-03" db="EMBL/GenBank/DDBJ databases">
        <title>Bacillus Genome Sequencing.</title>
        <authorList>
            <person name="Dunlap C."/>
        </authorList>
    </citation>
    <scope>NUCLEOTIDE SEQUENCE [LARGE SCALE GENOMIC DNA]</scope>
    <source>
        <strain evidence="4 5">NRS-1717</strain>
    </source>
</reference>
<feature type="coiled-coil region" evidence="1">
    <location>
        <begin position="38"/>
        <end position="72"/>
    </location>
</feature>
<dbReference type="EMBL" id="JARTFS010000005">
    <property type="protein sequence ID" value="MED4401192.1"/>
    <property type="molecule type" value="Genomic_DNA"/>
</dbReference>
<feature type="transmembrane region" description="Helical" evidence="2">
    <location>
        <begin position="15"/>
        <end position="36"/>
    </location>
</feature>
<keyword evidence="2" id="KW-0472">Membrane</keyword>
<dbReference type="NCBIfam" id="NF041479">
    <property type="entry name" value="spor_membprot_YtrI"/>
    <property type="match status" value="1"/>
</dbReference>
<keyword evidence="5" id="KW-1185">Reference proteome</keyword>
<keyword evidence="2" id="KW-1133">Transmembrane helix</keyword>
<dbReference type="InterPro" id="IPR048198">
    <property type="entry name" value="YtrI"/>
</dbReference>
<evidence type="ECO:0000259" key="3">
    <source>
        <dbReference type="Pfam" id="PF26347"/>
    </source>
</evidence>
<name>A0ABU6NXT5_9BACI</name>
<evidence type="ECO:0000313" key="4">
    <source>
        <dbReference type="EMBL" id="MED4401192.1"/>
    </source>
</evidence>
<organism evidence="4 5">
    <name type="scientific">Metabacillus fastidiosus</name>
    <dbReference type="NCBI Taxonomy" id="1458"/>
    <lineage>
        <taxon>Bacteria</taxon>
        <taxon>Bacillati</taxon>
        <taxon>Bacillota</taxon>
        <taxon>Bacilli</taxon>
        <taxon>Bacillales</taxon>
        <taxon>Bacillaceae</taxon>
        <taxon>Metabacillus</taxon>
    </lineage>
</organism>
<dbReference type="InterPro" id="IPR058620">
    <property type="entry name" value="YtrI_C"/>
</dbReference>
<gene>
    <name evidence="4" type="ORF">P9271_07570</name>
</gene>
<evidence type="ECO:0000256" key="1">
    <source>
        <dbReference type="SAM" id="Coils"/>
    </source>
</evidence>
<dbReference type="Pfam" id="PF26347">
    <property type="entry name" value="YtrI_sporulation"/>
    <property type="match status" value="1"/>
</dbReference>
<feature type="domain" description="Sporulation membrane protein YtrI C-terminal" evidence="3">
    <location>
        <begin position="80"/>
        <end position="163"/>
    </location>
</feature>
<proteinExistence type="predicted"/>
<keyword evidence="1" id="KW-0175">Coiled coil</keyword>
<keyword evidence="2" id="KW-0812">Transmembrane</keyword>
<accession>A0ABU6NXT5</accession>
<evidence type="ECO:0000256" key="2">
    <source>
        <dbReference type="SAM" id="Phobius"/>
    </source>
</evidence>
<dbReference type="Proteomes" id="UP001342826">
    <property type="component" value="Unassembled WGS sequence"/>
</dbReference>
<evidence type="ECO:0000313" key="5">
    <source>
        <dbReference type="Proteomes" id="UP001342826"/>
    </source>
</evidence>
<dbReference type="GeneID" id="301142010"/>
<protein>
    <submittedName>
        <fullName evidence="4">Sporulation protein</fullName>
    </submittedName>
</protein>